<sequence length="116" mass="12438">MMDMPQVLSHSGSEGVDMVEFCKGKGGVGAAQSARADPFSAGSARELGLVGVDGKDGQQLRGFCLAYIRARVVPVARKLGEILVLGEGSDRPAVELLEQSIKDSRVYKRGLRMRMD</sequence>
<dbReference type="Proteomes" id="UP001235547">
    <property type="component" value="Chromosome 2"/>
</dbReference>
<dbReference type="EMBL" id="CP120370">
    <property type="protein sequence ID" value="WEX81385.1"/>
    <property type="molecule type" value="Genomic_DNA"/>
</dbReference>
<dbReference type="RefSeq" id="WP_280732131.1">
    <property type="nucleotide sequence ID" value="NZ_CP120367.1"/>
</dbReference>
<name>A0ABY8CVN6_9HYPH</name>
<keyword evidence="2" id="KW-1185">Reference proteome</keyword>
<reference evidence="1 2" key="1">
    <citation type="submission" date="2023-03" db="EMBL/GenBank/DDBJ databases">
        <authorList>
            <person name="Kaur S."/>
            <person name="Espinosa-Saiz D."/>
            <person name="Velazquez E."/>
            <person name="Menendez E."/>
            <person name="diCenzo G.C."/>
        </authorList>
    </citation>
    <scope>NUCLEOTIDE SEQUENCE [LARGE SCALE GENOMIC DNA]</scope>
    <source>
        <strain evidence="1 2">LMG 27395</strain>
    </source>
</reference>
<gene>
    <name evidence="1" type="ORF">PYH38_000797</name>
</gene>
<organism evidence="1 2">
    <name type="scientific">Sinorhizobium numidicum</name>
    <dbReference type="NCBI Taxonomy" id="680248"/>
    <lineage>
        <taxon>Bacteria</taxon>
        <taxon>Pseudomonadati</taxon>
        <taxon>Pseudomonadota</taxon>
        <taxon>Alphaproteobacteria</taxon>
        <taxon>Hyphomicrobiales</taxon>
        <taxon>Rhizobiaceae</taxon>
        <taxon>Sinorhizobium/Ensifer group</taxon>
        <taxon>Sinorhizobium</taxon>
    </lineage>
</organism>
<protein>
    <submittedName>
        <fullName evidence="1">Uncharacterized protein</fullName>
    </submittedName>
</protein>
<proteinExistence type="predicted"/>
<accession>A0ABY8CVN6</accession>
<evidence type="ECO:0000313" key="1">
    <source>
        <dbReference type="EMBL" id="WEX81385.1"/>
    </source>
</evidence>
<evidence type="ECO:0000313" key="2">
    <source>
        <dbReference type="Proteomes" id="UP001235547"/>
    </source>
</evidence>